<dbReference type="CDD" id="cd00861">
    <property type="entry name" value="ProRS_anticodon_short"/>
    <property type="match status" value="1"/>
</dbReference>
<comment type="caution">
    <text evidence="11">The sequence shown here is derived from an EMBL/GenBank/DDBJ whole genome shotgun (WGS) entry which is preliminary data.</text>
</comment>
<organism evidence="11 12">
    <name type="scientific">Candidatus Nomurabacteria bacterium CG2_30_43_9</name>
    <dbReference type="NCBI Taxonomy" id="1805283"/>
    <lineage>
        <taxon>Bacteria</taxon>
        <taxon>Candidatus Nomuraibacteriota</taxon>
    </lineage>
</organism>
<keyword evidence="6" id="KW-0648">Protein biosynthesis</keyword>
<dbReference type="Proteomes" id="UP000182059">
    <property type="component" value="Unassembled WGS sequence"/>
</dbReference>
<evidence type="ECO:0000313" key="12">
    <source>
        <dbReference type="Proteomes" id="UP000182059"/>
    </source>
</evidence>
<evidence type="ECO:0000256" key="7">
    <source>
        <dbReference type="ARBA" id="ARBA00023146"/>
    </source>
</evidence>
<evidence type="ECO:0000256" key="8">
    <source>
        <dbReference type="ARBA" id="ARBA00029731"/>
    </source>
</evidence>
<dbReference type="PANTHER" id="PTHR42753">
    <property type="entry name" value="MITOCHONDRIAL RIBOSOME PROTEIN L39/PROLYL-TRNA LIGASE FAMILY MEMBER"/>
    <property type="match status" value="1"/>
</dbReference>
<dbReference type="InterPro" id="IPR036621">
    <property type="entry name" value="Anticodon-bd_dom_sf"/>
</dbReference>
<evidence type="ECO:0000256" key="9">
    <source>
        <dbReference type="ARBA" id="ARBA00047671"/>
    </source>
</evidence>
<evidence type="ECO:0000256" key="3">
    <source>
        <dbReference type="ARBA" id="ARBA00022598"/>
    </source>
</evidence>
<dbReference type="InterPro" id="IPR006195">
    <property type="entry name" value="aa-tRNA-synth_II"/>
</dbReference>
<evidence type="ECO:0000256" key="5">
    <source>
        <dbReference type="ARBA" id="ARBA00022840"/>
    </source>
</evidence>
<feature type="domain" description="Aminoacyl-transfer RNA synthetases class-II family profile" evidence="10">
    <location>
        <begin position="38"/>
        <end position="316"/>
    </location>
</feature>
<dbReference type="InterPro" id="IPR002314">
    <property type="entry name" value="aa-tRNA-synt_IIb"/>
</dbReference>
<dbReference type="InterPro" id="IPR004154">
    <property type="entry name" value="Anticodon-bd"/>
</dbReference>
<evidence type="ECO:0000256" key="1">
    <source>
        <dbReference type="ARBA" id="ARBA00012831"/>
    </source>
</evidence>
<evidence type="ECO:0000256" key="4">
    <source>
        <dbReference type="ARBA" id="ARBA00022741"/>
    </source>
</evidence>
<proteinExistence type="predicted"/>
<evidence type="ECO:0000259" key="10">
    <source>
        <dbReference type="PROSITE" id="PS50862"/>
    </source>
</evidence>
<dbReference type="SUPFAM" id="SSF55681">
    <property type="entry name" value="Class II aaRS and biotin synthetases"/>
    <property type="match status" value="1"/>
</dbReference>
<dbReference type="GO" id="GO:0005524">
    <property type="term" value="F:ATP binding"/>
    <property type="evidence" value="ECO:0007669"/>
    <property type="project" value="UniProtKB-KW"/>
</dbReference>
<keyword evidence="3" id="KW-0436">Ligase</keyword>
<dbReference type="GO" id="GO:0006433">
    <property type="term" value="P:prolyl-tRNA aminoacylation"/>
    <property type="evidence" value="ECO:0007669"/>
    <property type="project" value="InterPro"/>
</dbReference>
<dbReference type="PROSITE" id="PS50862">
    <property type="entry name" value="AA_TRNA_LIGASE_II"/>
    <property type="match status" value="1"/>
</dbReference>
<keyword evidence="4" id="KW-0547">Nucleotide-binding</keyword>
<evidence type="ECO:0000256" key="6">
    <source>
        <dbReference type="ARBA" id="ARBA00022917"/>
    </source>
</evidence>
<dbReference type="PRINTS" id="PR01046">
    <property type="entry name" value="TRNASYNTHPRO"/>
</dbReference>
<dbReference type="Gene3D" id="3.30.930.10">
    <property type="entry name" value="Bira Bifunctional Protein, Domain 2"/>
    <property type="match status" value="1"/>
</dbReference>
<dbReference type="AlphaFoldDB" id="A0A1J5G7D2"/>
<evidence type="ECO:0000256" key="2">
    <source>
        <dbReference type="ARBA" id="ARBA00019110"/>
    </source>
</evidence>
<evidence type="ECO:0000313" key="11">
    <source>
        <dbReference type="EMBL" id="OIP65554.1"/>
    </source>
</evidence>
<sequence length="418" mass="47195">MLQSKLFTKTRKEAPVDEVAKNARLLIRAGFVDKLQAGVYTYLPLGLRVLKKIENIIREEMDNVGGQEIFMPSLQPKENWLATGRWDTMDDLYKVSDTSGRENALGPTHEEVVVPLVKQFVSSYRDLPFSAYQFQNKFRMELRAKSGILRGREFMMKDMYSFHTNEADMMAYYEKMKGVYARVFERAGICAKTFLTFASGGSFSKYSHEFQTITPAGEDTIYICDKCCLAVNKEIIEEQKNSCPQCGGRNLREETSVEVGNIFELKTKYSAPFNLSYKDEEGKDQTVIMGCYGIGLGRMLGTVVEVLGDDKGLVWPESIAPFAVHLVELGGAYDATVRAEAEKIYNEFTSADVEVLWDDRDLRAGEKFAESDLIGIPLRVVVSAKTLTSGKFEIKDRATGEVSMVDHSELFKIRHSKF</sequence>
<dbReference type="GO" id="GO:0004827">
    <property type="term" value="F:proline-tRNA ligase activity"/>
    <property type="evidence" value="ECO:0007669"/>
    <property type="project" value="UniProtKB-EC"/>
</dbReference>
<dbReference type="Pfam" id="PF00587">
    <property type="entry name" value="tRNA-synt_2b"/>
    <property type="match status" value="1"/>
</dbReference>
<dbReference type="GO" id="GO:0005829">
    <property type="term" value="C:cytosol"/>
    <property type="evidence" value="ECO:0007669"/>
    <property type="project" value="TreeGrafter"/>
</dbReference>
<dbReference type="PANTHER" id="PTHR42753:SF2">
    <property type="entry name" value="PROLINE--TRNA LIGASE"/>
    <property type="match status" value="1"/>
</dbReference>
<accession>A0A1J5G7D2</accession>
<dbReference type="SUPFAM" id="SSF52954">
    <property type="entry name" value="Class II aaRS ABD-related"/>
    <property type="match status" value="1"/>
</dbReference>
<dbReference type="InterPro" id="IPR045864">
    <property type="entry name" value="aa-tRNA-synth_II/BPL/LPL"/>
</dbReference>
<reference evidence="11 12" key="1">
    <citation type="journal article" date="2016" name="Environ. Microbiol.">
        <title>Genomic resolution of a cold subsurface aquifer community provides metabolic insights for novel microbes adapted to high CO concentrations.</title>
        <authorList>
            <person name="Probst A.J."/>
            <person name="Castelle C.J."/>
            <person name="Singh A."/>
            <person name="Brown C.T."/>
            <person name="Anantharaman K."/>
            <person name="Sharon I."/>
            <person name="Hug L.A."/>
            <person name="Burstein D."/>
            <person name="Emerson J.B."/>
            <person name="Thomas B.C."/>
            <person name="Banfield J.F."/>
        </authorList>
    </citation>
    <scope>NUCLEOTIDE SEQUENCE [LARGE SCALE GENOMIC DNA]</scope>
    <source>
        <strain evidence="11">CG2_30_43_9</strain>
    </source>
</reference>
<dbReference type="EMBL" id="MNYX01000041">
    <property type="protein sequence ID" value="OIP65554.1"/>
    <property type="molecule type" value="Genomic_DNA"/>
</dbReference>
<dbReference type="Pfam" id="PF03129">
    <property type="entry name" value="HGTP_anticodon"/>
    <property type="match status" value="1"/>
</dbReference>
<dbReference type="Gene3D" id="3.40.50.800">
    <property type="entry name" value="Anticodon-binding domain"/>
    <property type="match status" value="1"/>
</dbReference>
<dbReference type="EC" id="6.1.1.15" evidence="1"/>
<keyword evidence="7" id="KW-0030">Aminoacyl-tRNA synthetase</keyword>
<dbReference type="InterPro" id="IPR044140">
    <property type="entry name" value="ProRS_anticodon_short"/>
</dbReference>
<gene>
    <name evidence="11" type="ORF">AUK15_01470</name>
</gene>
<dbReference type="InterPro" id="IPR002316">
    <property type="entry name" value="Pro-tRNA-ligase_IIa"/>
</dbReference>
<keyword evidence="5" id="KW-0067">ATP-binding</keyword>
<name>A0A1J5G7D2_9BACT</name>
<protein>
    <recommendedName>
        <fullName evidence="2">Proline--tRNA ligase</fullName>
        <ecNumber evidence="1">6.1.1.15</ecNumber>
    </recommendedName>
    <alternativeName>
        <fullName evidence="8">Prolyl-tRNA synthetase</fullName>
    </alternativeName>
</protein>
<dbReference type="InterPro" id="IPR050062">
    <property type="entry name" value="Pro-tRNA_synthetase"/>
</dbReference>
<comment type="catalytic activity">
    <reaction evidence="9">
        <text>tRNA(Pro) + L-proline + ATP = L-prolyl-tRNA(Pro) + AMP + diphosphate</text>
        <dbReference type="Rhea" id="RHEA:14305"/>
        <dbReference type="Rhea" id="RHEA-COMP:9700"/>
        <dbReference type="Rhea" id="RHEA-COMP:9702"/>
        <dbReference type="ChEBI" id="CHEBI:30616"/>
        <dbReference type="ChEBI" id="CHEBI:33019"/>
        <dbReference type="ChEBI" id="CHEBI:60039"/>
        <dbReference type="ChEBI" id="CHEBI:78442"/>
        <dbReference type="ChEBI" id="CHEBI:78532"/>
        <dbReference type="ChEBI" id="CHEBI:456215"/>
        <dbReference type="EC" id="6.1.1.15"/>
    </reaction>
</comment>